<proteinExistence type="predicted"/>
<accession>A0A179B3N1</accession>
<sequence>MNGGSKQDDESLTAKLARLEKRVNDLEERLKRAEKYNELSQKTITSLLSTTKQLSLSGKELAHALDKLMDTTGKTLGAIHPLIPYLEKIRDREQMDEDLRRLFEK</sequence>
<comment type="caution">
    <text evidence="2">The sequence shown here is derived from an EMBL/GenBank/DDBJ whole genome shotgun (WGS) entry which is preliminary data.</text>
</comment>
<name>A0A179B3N1_9ACTO</name>
<dbReference type="Proteomes" id="UP000078368">
    <property type="component" value="Unassembled WGS sequence"/>
</dbReference>
<evidence type="ECO:0000313" key="3">
    <source>
        <dbReference type="Proteomes" id="UP000078368"/>
    </source>
</evidence>
<feature type="coiled-coil region" evidence="1">
    <location>
        <begin position="9"/>
        <end position="43"/>
    </location>
</feature>
<evidence type="ECO:0000256" key="1">
    <source>
        <dbReference type="SAM" id="Coils"/>
    </source>
</evidence>
<keyword evidence="1" id="KW-0175">Coiled coil</keyword>
<evidence type="ECO:0000313" key="2">
    <source>
        <dbReference type="EMBL" id="OAP86298.1"/>
    </source>
</evidence>
<gene>
    <name evidence="2" type="ORF">A4H34_03795</name>
</gene>
<dbReference type="EMBL" id="LVZK01000001">
    <property type="protein sequence ID" value="OAP86298.1"/>
    <property type="molecule type" value="Genomic_DNA"/>
</dbReference>
<keyword evidence="3" id="KW-1185">Reference proteome</keyword>
<dbReference type="AlphaFoldDB" id="A0A179B3N1"/>
<reference evidence="2 3" key="1">
    <citation type="submission" date="2016-04" db="EMBL/GenBank/DDBJ databases">
        <title>Peptidophaga gingivicola gen. nov., sp. nov., isolated from human subgingival plaque.</title>
        <authorList>
            <person name="Beall C.J."/>
            <person name="Mokrzan E.M."/>
            <person name="Griffen A.L."/>
            <person name="Leys E.J."/>
        </authorList>
    </citation>
    <scope>NUCLEOTIDE SEQUENCE [LARGE SCALE GENOMIC DNA]</scope>
    <source>
        <strain evidence="2 3">BA112</strain>
    </source>
</reference>
<dbReference type="RefSeq" id="WP_009197649.1">
    <property type="nucleotide sequence ID" value="NZ_LVZK01000001.1"/>
</dbReference>
<protein>
    <submittedName>
        <fullName evidence="2">Uncharacterized protein</fullName>
    </submittedName>
</protein>
<organism evidence="2 3">
    <name type="scientific">Peptidiphaga gingivicola</name>
    <dbReference type="NCBI Taxonomy" id="2741497"/>
    <lineage>
        <taxon>Bacteria</taxon>
        <taxon>Bacillati</taxon>
        <taxon>Actinomycetota</taxon>
        <taxon>Actinomycetes</taxon>
        <taxon>Actinomycetales</taxon>
        <taxon>Actinomycetaceae</taxon>
        <taxon>Peptidiphaga</taxon>
    </lineage>
</organism>